<evidence type="ECO:0000256" key="6">
    <source>
        <dbReference type="ARBA" id="ARBA00023211"/>
    </source>
</evidence>
<dbReference type="AlphaFoldDB" id="A0A9X3MPV6"/>
<keyword evidence="9" id="KW-1185">Reference proteome</keyword>
<dbReference type="Proteomes" id="UP001149140">
    <property type="component" value="Unassembled WGS sequence"/>
</dbReference>
<evidence type="ECO:0000313" key="8">
    <source>
        <dbReference type="EMBL" id="MDA0160489.1"/>
    </source>
</evidence>
<protein>
    <submittedName>
        <fullName evidence="8">CoA pyrophosphatase</fullName>
    </submittedName>
</protein>
<keyword evidence="5" id="KW-0460">Magnesium</keyword>
<sequence length="176" mass="19370">MEVRGGRTDSAVLVPLFTDAGGRLHAVFTRRRDDLKRHAGEISFPGGRRDPGEGLVDTALREAHEEVGLPPDHVDIIGALAPVGTFVTNYAIYPFVGVIEPGFEWTLQETEVAEVLEFSLEDLINGHSLKRLVRRGMTFKTDVYEVDGHMVWGATARILGDLLFRTGDGPPLRPLP</sequence>
<organism evidence="8 9">
    <name type="scientific">Solirubrobacter ginsenosidimutans</name>
    <dbReference type="NCBI Taxonomy" id="490573"/>
    <lineage>
        <taxon>Bacteria</taxon>
        <taxon>Bacillati</taxon>
        <taxon>Actinomycetota</taxon>
        <taxon>Thermoleophilia</taxon>
        <taxon>Solirubrobacterales</taxon>
        <taxon>Solirubrobacteraceae</taxon>
        <taxon>Solirubrobacter</taxon>
    </lineage>
</organism>
<evidence type="ECO:0000256" key="1">
    <source>
        <dbReference type="ARBA" id="ARBA00001936"/>
    </source>
</evidence>
<evidence type="ECO:0000256" key="2">
    <source>
        <dbReference type="ARBA" id="ARBA00001946"/>
    </source>
</evidence>
<dbReference type="EMBL" id="JAPDOD010000005">
    <property type="protein sequence ID" value="MDA0160489.1"/>
    <property type="molecule type" value="Genomic_DNA"/>
</dbReference>
<dbReference type="PANTHER" id="PTHR12992:SF11">
    <property type="entry name" value="MITOCHONDRIAL COENZYME A DIPHOSPHATASE NUDT8"/>
    <property type="match status" value="1"/>
</dbReference>
<dbReference type="InterPro" id="IPR015797">
    <property type="entry name" value="NUDIX_hydrolase-like_dom_sf"/>
</dbReference>
<keyword evidence="4" id="KW-0378">Hydrolase</keyword>
<name>A0A9X3MPV6_9ACTN</name>
<proteinExistence type="predicted"/>
<evidence type="ECO:0000256" key="5">
    <source>
        <dbReference type="ARBA" id="ARBA00022842"/>
    </source>
</evidence>
<comment type="cofactor">
    <cofactor evidence="2">
        <name>Mg(2+)</name>
        <dbReference type="ChEBI" id="CHEBI:18420"/>
    </cofactor>
</comment>
<evidence type="ECO:0000256" key="4">
    <source>
        <dbReference type="ARBA" id="ARBA00022801"/>
    </source>
</evidence>
<dbReference type="PANTHER" id="PTHR12992">
    <property type="entry name" value="NUDIX HYDROLASE"/>
    <property type="match status" value="1"/>
</dbReference>
<comment type="caution">
    <text evidence="8">The sequence shown here is derived from an EMBL/GenBank/DDBJ whole genome shotgun (WGS) entry which is preliminary data.</text>
</comment>
<dbReference type="InterPro" id="IPR000086">
    <property type="entry name" value="NUDIX_hydrolase_dom"/>
</dbReference>
<evidence type="ECO:0000259" key="7">
    <source>
        <dbReference type="PROSITE" id="PS51462"/>
    </source>
</evidence>
<dbReference type="Pfam" id="PF00293">
    <property type="entry name" value="NUDIX"/>
    <property type="match status" value="1"/>
</dbReference>
<dbReference type="GO" id="GO:0046872">
    <property type="term" value="F:metal ion binding"/>
    <property type="evidence" value="ECO:0007669"/>
    <property type="project" value="UniProtKB-KW"/>
</dbReference>
<dbReference type="InterPro" id="IPR020084">
    <property type="entry name" value="NUDIX_hydrolase_CS"/>
</dbReference>
<keyword evidence="3" id="KW-0479">Metal-binding</keyword>
<reference evidence="8" key="1">
    <citation type="submission" date="2022-10" db="EMBL/GenBank/DDBJ databases">
        <title>The WGS of Solirubrobacter ginsenosidimutans DSM 21036.</title>
        <authorList>
            <person name="Jiang Z."/>
        </authorList>
    </citation>
    <scope>NUCLEOTIDE SEQUENCE</scope>
    <source>
        <strain evidence="8">DSM 21036</strain>
    </source>
</reference>
<dbReference type="CDD" id="cd03426">
    <property type="entry name" value="NUDIX_CoAse_Nudt7"/>
    <property type="match status" value="1"/>
</dbReference>
<accession>A0A9X3MPV6</accession>
<evidence type="ECO:0000256" key="3">
    <source>
        <dbReference type="ARBA" id="ARBA00022723"/>
    </source>
</evidence>
<dbReference type="RefSeq" id="WP_270039356.1">
    <property type="nucleotide sequence ID" value="NZ_JAPDOD010000005.1"/>
</dbReference>
<gene>
    <name evidence="8" type="ORF">OM076_09450</name>
</gene>
<dbReference type="PROSITE" id="PS51462">
    <property type="entry name" value="NUDIX"/>
    <property type="match status" value="1"/>
</dbReference>
<feature type="domain" description="Nudix hydrolase" evidence="7">
    <location>
        <begin position="7"/>
        <end position="145"/>
    </location>
</feature>
<evidence type="ECO:0000313" key="9">
    <source>
        <dbReference type="Proteomes" id="UP001149140"/>
    </source>
</evidence>
<dbReference type="InterPro" id="IPR045121">
    <property type="entry name" value="CoAse"/>
</dbReference>
<dbReference type="GO" id="GO:0010945">
    <property type="term" value="F:coenzyme A diphosphatase activity"/>
    <property type="evidence" value="ECO:0007669"/>
    <property type="project" value="InterPro"/>
</dbReference>
<dbReference type="Gene3D" id="3.90.79.10">
    <property type="entry name" value="Nucleoside Triphosphate Pyrophosphohydrolase"/>
    <property type="match status" value="1"/>
</dbReference>
<dbReference type="SUPFAM" id="SSF55811">
    <property type="entry name" value="Nudix"/>
    <property type="match status" value="1"/>
</dbReference>
<comment type="cofactor">
    <cofactor evidence="1">
        <name>Mn(2+)</name>
        <dbReference type="ChEBI" id="CHEBI:29035"/>
    </cofactor>
</comment>
<keyword evidence="6" id="KW-0464">Manganese</keyword>
<dbReference type="PROSITE" id="PS00893">
    <property type="entry name" value="NUDIX_BOX"/>
    <property type="match status" value="1"/>
</dbReference>